<dbReference type="AlphaFoldDB" id="A0A5N6JGT1"/>
<gene>
    <name evidence="1" type="ORF">BDV30DRAFT_234938</name>
</gene>
<evidence type="ECO:0000313" key="2">
    <source>
        <dbReference type="Proteomes" id="UP000326289"/>
    </source>
</evidence>
<reference evidence="1 2" key="1">
    <citation type="submission" date="2019-04" db="EMBL/GenBank/DDBJ databases">
        <title>Fungal friends and foes A comparative genomics study of 23 Aspergillus species from section Flavi.</title>
        <authorList>
            <consortium name="DOE Joint Genome Institute"/>
            <person name="Kjaerbolling I."/>
            <person name="Vesth T.C."/>
            <person name="Frisvad J.C."/>
            <person name="Nybo J.L."/>
            <person name="Theobald S."/>
            <person name="Kildgaard S."/>
            <person name="Petersen T.I."/>
            <person name="Kuo A."/>
            <person name="Sato A."/>
            <person name="Lyhne E.K."/>
            <person name="Kogle M.E."/>
            <person name="Wiebenga A."/>
            <person name="Kun R.S."/>
            <person name="Lubbers R.J."/>
            <person name="Makela M.R."/>
            <person name="Barry K."/>
            <person name="Chovatia M."/>
            <person name="Clum A."/>
            <person name="Daum C."/>
            <person name="Haridas S."/>
            <person name="He G."/>
            <person name="LaButti K."/>
            <person name="Lipzen A."/>
            <person name="Mondo S."/>
            <person name="Pangilinan J."/>
            <person name="Riley R."/>
            <person name="Salamov A."/>
            <person name="Simmons B.A."/>
            <person name="Magnuson J.K."/>
            <person name="Henrissat B."/>
            <person name="Mortensen U.H."/>
            <person name="Larsen T.O."/>
            <person name="De vries R.P."/>
            <person name="Grigoriev I.V."/>
            <person name="Machida M."/>
            <person name="Baker S.E."/>
            <person name="Andersen M.R."/>
        </authorList>
    </citation>
    <scope>NUCLEOTIDE SEQUENCE [LARGE SCALE GENOMIC DNA]</scope>
    <source>
        <strain evidence="1 2">CBS 117635</strain>
    </source>
</reference>
<proteinExistence type="predicted"/>
<keyword evidence="2" id="KW-1185">Reference proteome</keyword>
<protein>
    <submittedName>
        <fullName evidence="1">Uncharacterized protein</fullName>
    </submittedName>
</protein>
<accession>A0A5N6JGT1</accession>
<sequence length="560" mass="62152">MKEWVDSVRQLCWSASRNESLHIRINGRVAWLATFAVHILGMGCTNICGATAIWETAGRSGKSVVHFGPSDISSNTESLAGALRFSLEPRDNAGKLQRSIQERYLLKDTIHSKIKKSARVRPSFYPTFCLCFVRYFTRVFVCASERRQFLSIVSEDQRPKAIARVLGYLGVKLTTQLEAAMLESLSPNRAQADSLDFQCFNDLPGDVKYFATDLMEAIIMPALSLISCHISADNFSVPALQLDRIDDIRKEGWDDGRRRLRSSDNSWPNISLPQIGKRSVLFAFSVDTVEGSIFRGASPNPPTALPYPSECCLKMKHSLTTVRYSLSIPVSYHTPESSGRTLFFPKSRLIVFSFNWDEWALAPGITFKHAHTPTSRIVDIRTTVAVRDALEIAIVITFEDQNLRCTYLFDALGALLILTRNGALADPCPHPTKDSFPVPVRRESASGPLMPVSPSSDLNGWPSSFSAAILATRNTVSDCISLCLPGKSQFHQLLSIALSNDRHHRQRPRFVLQEDACLSCTVCLGRDIVKADENLLKSPLLIIICNPAASIAPQNMVTAF</sequence>
<dbReference type="EMBL" id="ML732773">
    <property type="protein sequence ID" value="KAB8277137.1"/>
    <property type="molecule type" value="Genomic_DNA"/>
</dbReference>
<name>A0A5N6JGT1_9EURO</name>
<evidence type="ECO:0000313" key="1">
    <source>
        <dbReference type="EMBL" id="KAB8277137.1"/>
    </source>
</evidence>
<organism evidence="1 2">
    <name type="scientific">Aspergillus minisclerotigenes</name>
    <dbReference type="NCBI Taxonomy" id="656917"/>
    <lineage>
        <taxon>Eukaryota</taxon>
        <taxon>Fungi</taxon>
        <taxon>Dikarya</taxon>
        <taxon>Ascomycota</taxon>
        <taxon>Pezizomycotina</taxon>
        <taxon>Eurotiomycetes</taxon>
        <taxon>Eurotiomycetidae</taxon>
        <taxon>Eurotiales</taxon>
        <taxon>Aspergillaceae</taxon>
        <taxon>Aspergillus</taxon>
        <taxon>Aspergillus subgen. Circumdati</taxon>
    </lineage>
</organism>
<dbReference type="Proteomes" id="UP000326289">
    <property type="component" value="Unassembled WGS sequence"/>
</dbReference>